<dbReference type="GO" id="GO:0005615">
    <property type="term" value="C:extracellular space"/>
    <property type="evidence" value="ECO:0007669"/>
    <property type="project" value="TreeGrafter"/>
</dbReference>
<dbReference type="PANTHER" id="PTHR11547:SF38">
    <property type="entry name" value="ARGININE KINASE 1-RELATED"/>
    <property type="match status" value="1"/>
</dbReference>
<dbReference type="GO" id="GO:0046314">
    <property type="term" value="P:phosphocreatine biosynthetic process"/>
    <property type="evidence" value="ECO:0007669"/>
    <property type="project" value="InterPro"/>
</dbReference>
<sequence length="338" mass="38946">MAKWIDGTGFEEDVVVSTRIRLARNLKGYRFPQKMNMEESESLTQKILNVMKELSSNTNYKFIRINNLTPLERVVFIEEHLISPGLIQKPDYSSFLLRDDESITIMINEEDHLRIQVLLPGLNFEEGWKISNEIDDFLESYLDFAFHQDFGYLTACPTNVGTGLRASVMVHLPSLSITGHVNNLINGLNKIGFTVRGLYGEGTEAVGDLFQISNQLTLGEEEEQIIKKLKNIIYQILDKERNVRNGLIENRKNEVEDRVFRSLGILKYSRNITSKEAMRLLSNVRLGIEMGIIDNIEFKEITNLMIEVQPASIQKYANKELTQEERNIIRANFIREKI</sequence>
<evidence type="ECO:0000256" key="2">
    <source>
        <dbReference type="ARBA" id="ARBA00022741"/>
    </source>
</evidence>
<evidence type="ECO:0000259" key="8">
    <source>
        <dbReference type="PROSITE" id="PS51510"/>
    </source>
</evidence>
<dbReference type="PANTHER" id="PTHR11547">
    <property type="entry name" value="ARGININE OR CREATINE KINASE"/>
    <property type="match status" value="1"/>
</dbReference>
<dbReference type="InterPro" id="IPR014746">
    <property type="entry name" value="Gln_synth/guanido_kin_cat_dom"/>
</dbReference>
<keyword evidence="2 5" id="KW-0547">Nucleotide-binding</keyword>
<keyword evidence="10" id="KW-1185">Reference proteome</keyword>
<comment type="caution">
    <text evidence="5">Lacks conserved residue(s) required for the propagation of feature annotation.</text>
</comment>
<dbReference type="CDD" id="cd07930">
    <property type="entry name" value="bacterial_phosphagen_kinase"/>
    <property type="match status" value="1"/>
</dbReference>
<dbReference type="EMBL" id="LT669839">
    <property type="protein sequence ID" value="SHD78628.1"/>
    <property type="molecule type" value="Genomic_DNA"/>
</dbReference>
<evidence type="ECO:0000313" key="9">
    <source>
        <dbReference type="EMBL" id="SHD78628.1"/>
    </source>
</evidence>
<evidence type="ECO:0000313" key="10">
    <source>
        <dbReference type="Proteomes" id="UP000245423"/>
    </source>
</evidence>
<dbReference type="EC" id="2.7.14.1" evidence="5"/>
<evidence type="ECO:0000256" key="3">
    <source>
        <dbReference type="ARBA" id="ARBA00022777"/>
    </source>
</evidence>
<dbReference type="Pfam" id="PF00217">
    <property type="entry name" value="ATP-gua_Ptrans"/>
    <property type="match status" value="1"/>
</dbReference>
<feature type="binding site" evidence="5 6">
    <location>
        <position position="80"/>
    </location>
    <ligand>
        <name>ATP</name>
        <dbReference type="ChEBI" id="CHEBI:30616"/>
    </ligand>
</feature>
<feature type="binding site" evidence="5 6">
    <location>
        <position position="114"/>
    </location>
    <ligand>
        <name>ATP</name>
        <dbReference type="ChEBI" id="CHEBI:30616"/>
    </ligand>
</feature>
<proteinExistence type="inferred from homology"/>
<dbReference type="PROSITE" id="PS00112">
    <property type="entry name" value="PHOSPHAGEN_KINASE"/>
    <property type="match status" value="1"/>
</dbReference>
<evidence type="ECO:0000256" key="1">
    <source>
        <dbReference type="ARBA" id="ARBA00022679"/>
    </source>
</evidence>
<gene>
    <name evidence="5 9" type="primary">mcsB</name>
    <name evidence="9" type="ORF">CUESP1_3303</name>
</gene>
<dbReference type="Proteomes" id="UP000245423">
    <property type="component" value="Chromosome 1"/>
</dbReference>
<keyword evidence="4 5" id="KW-0067">ATP-binding</keyword>
<comment type="similarity">
    <text evidence="5 6 7">Belongs to the ATP:guanido phosphotransferase family.</text>
</comment>
<comment type="catalytic activity">
    <reaction evidence="5">
        <text>L-arginyl-[protein] + ATP = N(omega)-phospho-L-arginyl-[protein] + ADP + H(+)</text>
        <dbReference type="Rhea" id="RHEA:43384"/>
        <dbReference type="Rhea" id="RHEA-COMP:10532"/>
        <dbReference type="Rhea" id="RHEA-COMP:10533"/>
        <dbReference type="ChEBI" id="CHEBI:15378"/>
        <dbReference type="ChEBI" id="CHEBI:29965"/>
        <dbReference type="ChEBI" id="CHEBI:30616"/>
        <dbReference type="ChEBI" id="CHEBI:83226"/>
        <dbReference type="ChEBI" id="CHEBI:456216"/>
        <dbReference type="EC" id="2.7.14.1"/>
    </reaction>
</comment>
<dbReference type="SUPFAM" id="SSF55931">
    <property type="entry name" value="Glutamine synthetase/guanido kinase"/>
    <property type="match status" value="1"/>
</dbReference>
<accession>M1ZI61</accession>
<dbReference type="PROSITE" id="PS51510">
    <property type="entry name" value="PHOSPHAGEN_KINASE_C"/>
    <property type="match status" value="1"/>
</dbReference>
<dbReference type="AlphaFoldDB" id="M1ZI61"/>
<dbReference type="GO" id="GO:1990424">
    <property type="term" value="F:protein arginine kinase activity"/>
    <property type="evidence" value="ECO:0007669"/>
    <property type="project" value="UniProtKB-EC"/>
</dbReference>
<feature type="binding site" evidence="5 6">
    <location>
        <begin position="196"/>
        <end position="201"/>
    </location>
    <ligand>
        <name>ATP</name>
        <dbReference type="ChEBI" id="CHEBI:30616"/>
    </ligand>
</feature>
<feature type="domain" description="Phosphagen kinase C-terminal" evidence="8">
    <location>
        <begin position="14"/>
        <end position="243"/>
    </location>
</feature>
<dbReference type="OrthoDB" id="9791353at2"/>
<keyword evidence="1 5" id="KW-0808">Transferase</keyword>
<dbReference type="InterPro" id="IPR022415">
    <property type="entry name" value="ATP-guanido_PTrfase_AS"/>
</dbReference>
<feature type="binding site" evidence="5 6">
    <location>
        <begin position="17"/>
        <end position="21"/>
    </location>
    <ligand>
        <name>ATP</name>
        <dbReference type="ChEBI" id="CHEBI:30616"/>
    </ligand>
</feature>
<dbReference type="RefSeq" id="WP_005588598.1">
    <property type="nucleotide sequence ID" value="NZ_LT669839.1"/>
</dbReference>
<organism evidence="9 10">
    <name type="scientific">[Clostridium] ultunense Esp</name>
    <dbReference type="NCBI Taxonomy" id="1288971"/>
    <lineage>
        <taxon>Bacteria</taxon>
        <taxon>Bacillati</taxon>
        <taxon>Bacillota</taxon>
        <taxon>Tissierellia</taxon>
        <taxon>Tissierellales</taxon>
        <taxon>Tepidimicrobiaceae</taxon>
        <taxon>Schnuerera</taxon>
    </lineage>
</organism>
<dbReference type="Gene3D" id="3.30.590.10">
    <property type="entry name" value="Glutamine synthetase/guanido kinase, catalytic domain"/>
    <property type="match status" value="1"/>
</dbReference>
<evidence type="ECO:0000256" key="7">
    <source>
        <dbReference type="RuleBase" id="RU000505"/>
    </source>
</evidence>
<feature type="binding site" evidence="5 6">
    <location>
        <begin position="165"/>
        <end position="169"/>
    </location>
    <ligand>
        <name>ATP</name>
        <dbReference type="ChEBI" id="CHEBI:30616"/>
    </ligand>
</feature>
<dbReference type="InterPro" id="IPR000749">
    <property type="entry name" value="ATP-guanido_PTrfase"/>
</dbReference>
<evidence type="ECO:0000256" key="6">
    <source>
        <dbReference type="PROSITE-ProRule" id="PRU00843"/>
    </source>
</evidence>
<dbReference type="InterPro" id="IPR023660">
    <property type="entry name" value="Arg_Kinase"/>
</dbReference>
<dbReference type="GO" id="GO:0005524">
    <property type="term" value="F:ATP binding"/>
    <property type="evidence" value="ECO:0007669"/>
    <property type="project" value="UniProtKB-UniRule"/>
</dbReference>
<protein>
    <recommendedName>
        <fullName evidence="5">Protein-arginine kinase</fullName>
        <ecNumber evidence="5">2.7.14.1</ecNumber>
    </recommendedName>
</protein>
<keyword evidence="3 5" id="KW-0418">Kinase</keyword>
<dbReference type="HAMAP" id="MF_00602">
    <property type="entry name" value="Prot_Arg_kinase"/>
    <property type="match status" value="1"/>
</dbReference>
<dbReference type="NCBIfam" id="NF002194">
    <property type="entry name" value="PRK01059.1-4"/>
    <property type="match status" value="1"/>
</dbReference>
<reference evidence="9 10" key="1">
    <citation type="submission" date="2016-11" db="EMBL/GenBank/DDBJ databases">
        <authorList>
            <person name="Manzoor S."/>
        </authorList>
    </citation>
    <scope>NUCLEOTIDE SEQUENCE [LARGE SCALE GENOMIC DNA]</scope>
    <source>
        <strain evidence="9">Clostridium ultunense strain Esp</strain>
    </source>
</reference>
<dbReference type="GO" id="GO:0004111">
    <property type="term" value="F:creatine kinase activity"/>
    <property type="evidence" value="ECO:0007669"/>
    <property type="project" value="InterPro"/>
</dbReference>
<dbReference type="InterPro" id="IPR022414">
    <property type="entry name" value="ATP-guanido_PTrfase_cat"/>
</dbReference>
<evidence type="ECO:0000256" key="4">
    <source>
        <dbReference type="ARBA" id="ARBA00022840"/>
    </source>
</evidence>
<comment type="function">
    <text evidence="5">Catalyzes the specific phosphorylation of arginine residues in proteins.</text>
</comment>
<dbReference type="HOGENOM" id="CLU_066591_1_0_9"/>
<name>M1ZI61_9FIRM</name>
<evidence type="ECO:0000256" key="5">
    <source>
        <dbReference type="HAMAP-Rule" id="MF_00602"/>
    </source>
</evidence>